<proteinExistence type="predicted"/>
<dbReference type="Pfam" id="PF13715">
    <property type="entry name" value="CarbopepD_reg_2"/>
    <property type="match status" value="1"/>
</dbReference>
<evidence type="ECO:0000313" key="2">
    <source>
        <dbReference type="Proteomes" id="UP000001601"/>
    </source>
</evidence>
<accession>A3XMI8</accession>
<evidence type="ECO:0000313" key="1">
    <source>
        <dbReference type="EMBL" id="EAQ49232.1"/>
    </source>
</evidence>
<comment type="caution">
    <text evidence="1">The sequence shown here is derived from an EMBL/GenBank/DDBJ whole genome shotgun (WGS) entry which is preliminary data.</text>
</comment>
<sequence length="255" mass="28618">MVAPFYLSAQESETASASQEDENYIEGTVLNSSTNEPLDGVNIINLNTVKGTISKPDGTFRLRASSNDTLYFSFLGFKSLQIRVTNDWKRFGDVKVKMTETGIALEEVVVKDVELTGYLEIDAKNVPVYKNVRYSISGLESAYEGGNSQPGAINKVLSAIFNPADFLNKVFSNKGSQMRKLRQMKEDDNIRDLLVTKFDRETLSALLQIPREDIETILSRCDYSESFVKTANDLQILDALSSCYEEYRVLNRDKG</sequence>
<reference evidence="1 2" key="1">
    <citation type="journal article" date="2007" name="Nature">
        <title>Light stimulates growth of proteorhodopsin-containing marine Flavobacteria.</title>
        <authorList>
            <person name="Gomez-Consarnau L."/>
            <person name="Gonzalez J.M."/>
            <person name="Coll-Llado M."/>
            <person name="Gourdon P."/>
            <person name="Pascher T."/>
            <person name="Neutze R."/>
            <person name="Pedros-Alio C."/>
            <person name="Pinhassi J."/>
        </authorList>
    </citation>
    <scope>NUCLEOTIDE SEQUENCE [LARGE SCALE GENOMIC DNA]</scope>
    <source>
        <strain evidence="1 2">MED217</strain>
    </source>
</reference>
<dbReference type="eggNOG" id="ENOG502Z7R3">
    <property type="taxonomic scope" value="Bacteria"/>
</dbReference>
<dbReference type="SUPFAM" id="SSF49464">
    <property type="entry name" value="Carboxypeptidase regulatory domain-like"/>
    <property type="match status" value="1"/>
</dbReference>
<dbReference type="STRING" id="398720.MED217_07501"/>
<dbReference type="Proteomes" id="UP000001601">
    <property type="component" value="Unassembled WGS sequence"/>
</dbReference>
<dbReference type="EMBL" id="AANC01000005">
    <property type="protein sequence ID" value="EAQ49232.1"/>
    <property type="molecule type" value="Genomic_DNA"/>
</dbReference>
<name>A3XMI8_LEEBM</name>
<dbReference type="HOGENOM" id="CLU_1101454_0_0_10"/>
<dbReference type="InterPro" id="IPR008969">
    <property type="entry name" value="CarboxyPept-like_regulatory"/>
</dbReference>
<gene>
    <name evidence="1" type="ORF">MED217_07501</name>
</gene>
<dbReference type="AlphaFoldDB" id="A3XMI8"/>
<protein>
    <submittedName>
        <fullName evidence="1">Putative outer membrane protein, probably involved in nutrient binding</fullName>
    </submittedName>
</protein>
<organism evidence="1 2">
    <name type="scientific">Leeuwenhoekiella blandensis (strain CECT 7118 / CCUG 51940 / KCTC 22103 / MED217)</name>
    <name type="common">Flavobacterium sp. (strain MED217)</name>
    <dbReference type="NCBI Taxonomy" id="398720"/>
    <lineage>
        <taxon>Bacteria</taxon>
        <taxon>Pseudomonadati</taxon>
        <taxon>Bacteroidota</taxon>
        <taxon>Flavobacteriia</taxon>
        <taxon>Flavobacteriales</taxon>
        <taxon>Flavobacteriaceae</taxon>
        <taxon>Leeuwenhoekiella</taxon>
    </lineage>
</organism>
<keyword evidence="2" id="KW-1185">Reference proteome</keyword>